<dbReference type="InterPro" id="IPR000683">
    <property type="entry name" value="Gfo/Idh/MocA-like_OxRdtase_N"/>
</dbReference>
<dbReference type="InterPro" id="IPR036291">
    <property type="entry name" value="NAD(P)-bd_dom_sf"/>
</dbReference>
<proteinExistence type="predicted"/>
<dbReference type="PANTHER" id="PTHR43377:SF12">
    <property type="entry name" value="BINDING ROSSMANN FOLD OXIDOREDUCTASE, PUTATIVE (AFU_ORTHOLOGUE AFUA_3G11840)-RELATED"/>
    <property type="match status" value="1"/>
</dbReference>
<dbReference type="Pfam" id="PF01408">
    <property type="entry name" value="GFO_IDH_MocA"/>
    <property type="match status" value="1"/>
</dbReference>
<dbReference type="InterPro" id="IPR051450">
    <property type="entry name" value="Gfo/Idh/MocA_Oxidoreductases"/>
</dbReference>
<sequence>MAPLMNDAVGESTNGNSGSSANGSHLKPRLLIIGAGSRGSAHARAVVDSGLGILAAVAEPIDFKRKYLGSQYIWPNDEPKPEQEFGSWKDFIKFETQRRIDEHAGLPAPPGIDGAFICVRDEHHVEVLTAIAPLGLHIMSEKPLATSLADCLKIERSLKANPGKIFAIGHVLRYSPHNMLLRHMVRQERAIGDILSIEHTEPVGWWHFSHSYVRGNWRKESTTAPSLLTKSCHDIDFILWMLCSPISANGQTAHIPSRISSFGSLKQFRKERKPREAGNATNCLSCPITDSCKFSAKRIYHDKHLARGNAKWPVHIVNPEVEDMLEKDGPEEATKALMETLAEDYTAGKTPVPDIESRPWYGRCVWESDNDVVDDQYVTIEWDDEGHNRPGKTASFHMIAQTLAQCERRGRIYGTNGEIHYDSKSITVHDFENDTTRTINPEVPKNSHHGGGDDGLTQQFVKAIAASMNGKMSVREAQVEFMGCTMEEVIRSHAAVFAAEEARREKKVVEWGDWWENNVEKGHGNLECYYDLLSRPRESHLTPTLKNTRQTCPAPSPDDDLDCEIVVAGTDGRKSPLRSEIEKESNNMSQQHHHHPQQDYPTPASDSDESTATRLERLSRSVPEAINARDFTFSSKDGQELLAHTSADFMCHLDSQAQPVTLAEQVQAWSDRAQQHPNFRFEIQDVISDVNERRGEASVYLNLIWTGISNVNLHAIAEMKWRRKGTWWELYWVYGLRSMPEPGNEFDSRVP</sequence>
<keyword evidence="4" id="KW-1185">Reference proteome</keyword>
<evidence type="ECO:0000259" key="2">
    <source>
        <dbReference type="Pfam" id="PF01408"/>
    </source>
</evidence>
<evidence type="ECO:0000256" key="1">
    <source>
        <dbReference type="SAM" id="MobiDB-lite"/>
    </source>
</evidence>
<comment type="caution">
    <text evidence="3">The sequence shown here is derived from an EMBL/GenBank/DDBJ whole genome shotgun (WGS) entry which is preliminary data.</text>
</comment>
<dbReference type="Gene3D" id="3.40.50.720">
    <property type="entry name" value="NAD(P)-binding Rossmann-like Domain"/>
    <property type="match status" value="1"/>
</dbReference>
<dbReference type="Proteomes" id="UP001305779">
    <property type="component" value="Unassembled WGS sequence"/>
</dbReference>
<dbReference type="SUPFAM" id="SSF51735">
    <property type="entry name" value="NAD(P)-binding Rossmann-fold domains"/>
    <property type="match status" value="1"/>
</dbReference>
<accession>A0ABR0E3R8</accession>
<feature type="region of interest" description="Disordered" evidence="1">
    <location>
        <begin position="1"/>
        <end position="22"/>
    </location>
</feature>
<feature type="region of interest" description="Disordered" evidence="1">
    <location>
        <begin position="572"/>
        <end position="612"/>
    </location>
</feature>
<dbReference type="PANTHER" id="PTHR43377">
    <property type="entry name" value="BILIVERDIN REDUCTASE A"/>
    <property type="match status" value="1"/>
</dbReference>
<dbReference type="Gene3D" id="3.30.360.10">
    <property type="entry name" value="Dihydrodipicolinate Reductase, domain 2"/>
    <property type="match status" value="2"/>
</dbReference>
<feature type="compositionally biased region" description="Low complexity" evidence="1">
    <location>
        <begin position="12"/>
        <end position="22"/>
    </location>
</feature>
<protein>
    <recommendedName>
        <fullName evidence="2">Gfo/Idh/MocA-like oxidoreductase N-terminal domain-containing protein</fullName>
    </recommendedName>
</protein>
<organism evidence="3 4">
    <name type="scientific">Zasmidium cellare</name>
    <name type="common">Wine cellar mold</name>
    <name type="synonym">Racodium cellare</name>
    <dbReference type="NCBI Taxonomy" id="395010"/>
    <lineage>
        <taxon>Eukaryota</taxon>
        <taxon>Fungi</taxon>
        <taxon>Dikarya</taxon>
        <taxon>Ascomycota</taxon>
        <taxon>Pezizomycotina</taxon>
        <taxon>Dothideomycetes</taxon>
        <taxon>Dothideomycetidae</taxon>
        <taxon>Mycosphaerellales</taxon>
        <taxon>Mycosphaerellaceae</taxon>
        <taxon>Zasmidium</taxon>
    </lineage>
</organism>
<reference evidence="3 4" key="1">
    <citation type="journal article" date="2023" name="G3 (Bethesda)">
        <title>A chromosome-level genome assembly of Zasmidium syzygii isolated from banana leaves.</title>
        <authorList>
            <person name="van Westerhoven A.C."/>
            <person name="Mehrabi R."/>
            <person name="Talebi R."/>
            <person name="Steentjes M.B.F."/>
            <person name="Corcolon B."/>
            <person name="Chong P.A."/>
            <person name="Kema G.H.J."/>
            <person name="Seidl M.F."/>
        </authorList>
    </citation>
    <scope>NUCLEOTIDE SEQUENCE [LARGE SCALE GENOMIC DNA]</scope>
    <source>
        <strain evidence="3 4">P124</strain>
    </source>
</reference>
<name>A0ABR0E3R8_ZASCE</name>
<dbReference type="EMBL" id="JAXOVC010000011">
    <property type="protein sequence ID" value="KAK4496057.1"/>
    <property type="molecule type" value="Genomic_DNA"/>
</dbReference>
<evidence type="ECO:0000313" key="4">
    <source>
        <dbReference type="Proteomes" id="UP001305779"/>
    </source>
</evidence>
<gene>
    <name evidence="3" type="ORF">PRZ48_013326</name>
</gene>
<feature type="compositionally biased region" description="Basic and acidic residues" evidence="1">
    <location>
        <begin position="572"/>
        <end position="585"/>
    </location>
</feature>
<dbReference type="SUPFAM" id="SSF55347">
    <property type="entry name" value="Glyceraldehyde-3-phosphate dehydrogenase-like, C-terminal domain"/>
    <property type="match status" value="1"/>
</dbReference>
<evidence type="ECO:0000313" key="3">
    <source>
        <dbReference type="EMBL" id="KAK4496057.1"/>
    </source>
</evidence>
<feature type="domain" description="Gfo/Idh/MocA-like oxidoreductase N-terminal" evidence="2">
    <location>
        <begin position="30"/>
        <end position="161"/>
    </location>
</feature>